<organism evidence="2 3">
    <name type="scientific">Kluyveromyces marxianus</name>
    <name type="common">Yeast</name>
    <name type="synonym">Candida kefyr</name>
    <dbReference type="NCBI Taxonomy" id="4911"/>
    <lineage>
        <taxon>Eukaryota</taxon>
        <taxon>Fungi</taxon>
        <taxon>Dikarya</taxon>
        <taxon>Ascomycota</taxon>
        <taxon>Saccharomycotina</taxon>
        <taxon>Saccharomycetes</taxon>
        <taxon>Saccharomycetales</taxon>
        <taxon>Saccharomycetaceae</taxon>
        <taxon>Kluyveromyces</taxon>
    </lineage>
</organism>
<dbReference type="SUPFAM" id="SSF52540">
    <property type="entry name" value="P-loop containing nucleoside triphosphate hydrolases"/>
    <property type="match status" value="1"/>
</dbReference>
<dbReference type="Gene3D" id="3.40.50.300">
    <property type="entry name" value="P-loop containing nucleotide triphosphate hydrolases"/>
    <property type="match status" value="1"/>
</dbReference>
<dbReference type="PANTHER" id="PTHR10285">
    <property type="entry name" value="URIDINE KINASE"/>
    <property type="match status" value="1"/>
</dbReference>
<evidence type="ECO:0000313" key="3">
    <source>
        <dbReference type="Proteomes" id="UP000422736"/>
    </source>
</evidence>
<dbReference type="InterPro" id="IPR027417">
    <property type="entry name" value="P-loop_NTPase"/>
</dbReference>
<dbReference type="GO" id="GO:0016301">
    <property type="term" value="F:kinase activity"/>
    <property type="evidence" value="ECO:0007669"/>
    <property type="project" value="UniProtKB-KW"/>
</dbReference>
<keyword evidence="2" id="KW-0418">Kinase</keyword>
<keyword evidence="3" id="KW-1185">Reference proteome</keyword>
<proteinExistence type="predicted"/>
<protein>
    <submittedName>
        <fullName evidence="2">Nicotinamide riboside kinase</fullName>
    </submittedName>
</protein>
<feature type="domain" description="Phosphoribulokinase/uridine kinase" evidence="1">
    <location>
        <begin position="8"/>
        <end position="158"/>
    </location>
</feature>
<sequence length="238" mass="27283">MTTTKVKLIAISGCSSSGKTTLAKFLANAIPGCILIHEDDFYKPDSEIPINEKYGVADWDCPEALDLDAFKRELDLIKTTGSIKTKLIHNENVDDIGKFNIKQEDWDALRAKLSSVIESDLKVVLVDGFMIFNDEELMKKFDIRIFVRAPYEVLSRRRHARAGYKTLESFWVDPPYYFDEFVYRAYREEHKHLFVNEDVEGSLRSDAGLFELINDDETEITKALNTIADYIVSHLDAN</sequence>
<name>A0ABX6F1Q5_KLUMA</name>
<keyword evidence="2" id="KW-0808">Transferase</keyword>
<dbReference type="CDD" id="cd02024">
    <property type="entry name" value="NRK1"/>
    <property type="match status" value="1"/>
</dbReference>
<dbReference type="Proteomes" id="UP000422736">
    <property type="component" value="Chromosome 6"/>
</dbReference>
<reference evidence="2 3" key="1">
    <citation type="submission" date="2016-03" db="EMBL/GenBank/DDBJ databases">
        <title>How can Kluyveromyces marxianus grow so fast - potential evolutionary course in Saccharomyces Complex revealed by comparative genomics.</title>
        <authorList>
            <person name="Mo W."/>
            <person name="Lu W."/>
            <person name="Yang X."/>
            <person name="Qi J."/>
            <person name="Lv H."/>
        </authorList>
    </citation>
    <scope>NUCLEOTIDE SEQUENCE [LARGE SCALE GENOMIC DNA]</scope>
    <source>
        <strain evidence="2 3">FIM1</strain>
    </source>
</reference>
<dbReference type="InterPro" id="IPR006083">
    <property type="entry name" value="PRK/URK"/>
</dbReference>
<evidence type="ECO:0000259" key="1">
    <source>
        <dbReference type="Pfam" id="PF00485"/>
    </source>
</evidence>
<gene>
    <name evidence="2" type="primary">NRK1</name>
    <name evidence="2" type="ORF">FIM1_4034</name>
</gene>
<dbReference type="Pfam" id="PF00485">
    <property type="entry name" value="PRK"/>
    <property type="match status" value="1"/>
</dbReference>
<reference evidence="2 3" key="2">
    <citation type="submission" date="2019-11" db="EMBL/GenBank/DDBJ databases">
        <authorList>
            <person name="Lu H."/>
        </authorList>
    </citation>
    <scope>NUCLEOTIDE SEQUENCE [LARGE SCALE GENOMIC DNA]</scope>
    <source>
        <strain evidence="2 3">FIM1</strain>
    </source>
</reference>
<accession>A0ABX6F1Q5</accession>
<dbReference type="EMBL" id="CP015059">
    <property type="protein sequence ID" value="QGN17302.1"/>
    <property type="molecule type" value="Genomic_DNA"/>
</dbReference>
<evidence type="ECO:0000313" key="2">
    <source>
        <dbReference type="EMBL" id="QGN17302.1"/>
    </source>
</evidence>